<proteinExistence type="predicted"/>
<feature type="compositionally biased region" description="Pro residues" evidence="1">
    <location>
        <begin position="270"/>
        <end position="282"/>
    </location>
</feature>
<protein>
    <submittedName>
        <fullName evidence="2">Uncharacterized protein</fullName>
    </submittedName>
</protein>
<organism evidence="2 3">
    <name type="scientific">Steccherinum ochraceum</name>
    <dbReference type="NCBI Taxonomy" id="92696"/>
    <lineage>
        <taxon>Eukaryota</taxon>
        <taxon>Fungi</taxon>
        <taxon>Dikarya</taxon>
        <taxon>Basidiomycota</taxon>
        <taxon>Agaricomycotina</taxon>
        <taxon>Agaricomycetes</taxon>
        <taxon>Polyporales</taxon>
        <taxon>Steccherinaceae</taxon>
        <taxon>Steccherinum</taxon>
    </lineage>
</organism>
<feature type="region of interest" description="Disordered" evidence="1">
    <location>
        <begin position="78"/>
        <end position="100"/>
    </location>
</feature>
<dbReference type="Proteomes" id="UP000292702">
    <property type="component" value="Unassembled WGS sequence"/>
</dbReference>
<feature type="compositionally biased region" description="Basic and acidic residues" evidence="1">
    <location>
        <begin position="84"/>
        <end position="100"/>
    </location>
</feature>
<dbReference type="AlphaFoldDB" id="A0A4R0RXP2"/>
<accession>A0A4R0RXP2</accession>
<evidence type="ECO:0000313" key="3">
    <source>
        <dbReference type="Proteomes" id="UP000292702"/>
    </source>
</evidence>
<dbReference type="OrthoDB" id="10665991at2759"/>
<evidence type="ECO:0000313" key="2">
    <source>
        <dbReference type="EMBL" id="TCD67804.1"/>
    </source>
</evidence>
<gene>
    <name evidence="2" type="ORF">EIP91_011932</name>
</gene>
<evidence type="ECO:0000256" key="1">
    <source>
        <dbReference type="SAM" id="MobiDB-lite"/>
    </source>
</evidence>
<name>A0A4R0RXP2_9APHY</name>
<reference evidence="2 3" key="1">
    <citation type="submission" date="2018-11" db="EMBL/GenBank/DDBJ databases">
        <title>Genome assembly of Steccherinum ochraceum LE-BIN_3174, the white-rot fungus of the Steccherinaceae family (The Residual Polyporoid clade, Polyporales, Basidiomycota).</title>
        <authorList>
            <person name="Fedorova T.V."/>
            <person name="Glazunova O.A."/>
            <person name="Landesman E.O."/>
            <person name="Moiseenko K.V."/>
            <person name="Psurtseva N.V."/>
            <person name="Savinova O.S."/>
            <person name="Shakhova N.V."/>
            <person name="Tyazhelova T.V."/>
            <person name="Vasina D.V."/>
        </authorList>
    </citation>
    <scope>NUCLEOTIDE SEQUENCE [LARGE SCALE GENOMIC DNA]</scope>
    <source>
        <strain evidence="2 3">LE-BIN_3174</strain>
    </source>
</reference>
<keyword evidence="3" id="KW-1185">Reference proteome</keyword>
<feature type="region of interest" description="Disordered" evidence="1">
    <location>
        <begin position="254"/>
        <end position="282"/>
    </location>
</feature>
<comment type="caution">
    <text evidence="2">The sequence shown here is derived from an EMBL/GenBank/DDBJ whole genome shotgun (WGS) entry which is preliminary data.</text>
</comment>
<sequence>MAYLNTEWTSARCRISQCDVENSRSHRELDHIEAASSLNSHLASSQPFLASFHYHPAIDLRSRIWILRKIFQRPHAPGVSQEDLGERFQETESDRGRTFERTRRQQQFEFASAAAHWTKAEDARDDAFQEFLADSLAAFVASQALRAQELLEQLESHERTFSAGDKMRQSAFRNASDARLGVFKEQQEERQKEVDKFSSYQDDLHAKRRDERCRAYRKIVKGFRIEFERMLEGAEGAFKVAQQEREKRILTCPSRDSTSSIAEGFTSPTDPLPTTLPPPPTIPVDPPLLSTARTAVPGTRHQQPPSFDFAPFQFAATRSASSPRRQIVSPPLDSSHPVTTAAVDAAMPSAPIPQPEALDHAPDLGPAANSLSELTLDKMFAEAESGRQDLFSRDEEHRNILFSQTLSYIKQSGNRRRAQFEALKTHLEKQFEDTQKHQDQRDLEFDAFHATMHRSFEGRLFLMEERTERAEAVQAEHAERCFQAVNTLISGMDGIITETKRTLTACFTRSLPAPSTPTEFIRRPHLCSLSEEPIHYFSDLERPSAPTMPFGSSATPASLPFSSQQPKVFGSSSGASADPFSPQLLLQTNLFTRELPVPPPPGDELLLGSDSNPAFDAPRTTETDLAAKSTVVYVRSLTQQYASTFLDHASRFTSAQTCRQVASTTQLHRFNHEIAGADLQAQQTFTSQQHIYQQSLTTMSFAHTERVFKLVHDADECFASEGFSRRVTFKAHEVQRQTQFDKALHKFHEAFGGKYRELMKGVAEKEAKRTEEFQVWQEKIVSEWKRKMKEWTEGFEADEREREKSVEELMKA</sequence>
<dbReference type="EMBL" id="RWJN01000085">
    <property type="protein sequence ID" value="TCD67804.1"/>
    <property type="molecule type" value="Genomic_DNA"/>
</dbReference>